<evidence type="ECO:0000313" key="2">
    <source>
        <dbReference type="EMBL" id="KOM38139.1"/>
    </source>
</evidence>
<name>A0A0L9U6S2_PHAAN</name>
<dbReference type="Proteomes" id="UP000053144">
    <property type="component" value="Chromosome 3"/>
</dbReference>
<sequence length="232" mass="25867">MAAYSPTSSTTTGNPPRIVPPAAAASSPTVDTRRPRLQKRFQNTVTHTGEDKKEKRFFKKKKAYIAWEDDNETISYSSDLDEEANICLMADDDNVSQHVLPGHKIGENSLRQRGFINQGLSYIHPEDAIGEQASEDDDANIPMPDPTNVAGPSQIHEDYSLESLSRQIIEMARLQNTRHEEIFGCSVLCKYHNTLYLQRQGATVTAVSGGRRRNTIGSLLAVNLSRSFDQFL</sequence>
<protein>
    <submittedName>
        <fullName evidence="2">Uncharacterized protein</fullName>
    </submittedName>
</protein>
<proteinExistence type="predicted"/>
<reference evidence="3" key="1">
    <citation type="journal article" date="2015" name="Proc. Natl. Acad. Sci. U.S.A.">
        <title>Genome sequencing of adzuki bean (Vigna angularis) provides insight into high starch and low fat accumulation and domestication.</title>
        <authorList>
            <person name="Yang K."/>
            <person name="Tian Z."/>
            <person name="Chen C."/>
            <person name="Luo L."/>
            <person name="Zhao B."/>
            <person name="Wang Z."/>
            <person name="Yu L."/>
            <person name="Li Y."/>
            <person name="Sun Y."/>
            <person name="Li W."/>
            <person name="Chen Y."/>
            <person name="Li Y."/>
            <person name="Zhang Y."/>
            <person name="Ai D."/>
            <person name="Zhao J."/>
            <person name="Shang C."/>
            <person name="Ma Y."/>
            <person name="Wu B."/>
            <person name="Wang M."/>
            <person name="Gao L."/>
            <person name="Sun D."/>
            <person name="Zhang P."/>
            <person name="Guo F."/>
            <person name="Wang W."/>
            <person name="Li Y."/>
            <person name="Wang J."/>
            <person name="Varshney R.K."/>
            <person name="Wang J."/>
            <person name="Ling H.Q."/>
            <person name="Wan P."/>
        </authorList>
    </citation>
    <scope>NUCLEOTIDE SEQUENCE</scope>
    <source>
        <strain evidence="3">cv. Jingnong 6</strain>
    </source>
</reference>
<feature type="compositionally biased region" description="Low complexity" evidence="1">
    <location>
        <begin position="1"/>
        <end position="28"/>
    </location>
</feature>
<organism evidence="2 3">
    <name type="scientific">Phaseolus angularis</name>
    <name type="common">Azuki bean</name>
    <name type="synonym">Vigna angularis</name>
    <dbReference type="NCBI Taxonomy" id="3914"/>
    <lineage>
        <taxon>Eukaryota</taxon>
        <taxon>Viridiplantae</taxon>
        <taxon>Streptophyta</taxon>
        <taxon>Embryophyta</taxon>
        <taxon>Tracheophyta</taxon>
        <taxon>Spermatophyta</taxon>
        <taxon>Magnoliopsida</taxon>
        <taxon>eudicotyledons</taxon>
        <taxon>Gunneridae</taxon>
        <taxon>Pentapetalae</taxon>
        <taxon>rosids</taxon>
        <taxon>fabids</taxon>
        <taxon>Fabales</taxon>
        <taxon>Fabaceae</taxon>
        <taxon>Papilionoideae</taxon>
        <taxon>50 kb inversion clade</taxon>
        <taxon>NPAAA clade</taxon>
        <taxon>indigoferoid/millettioid clade</taxon>
        <taxon>Phaseoleae</taxon>
        <taxon>Vigna</taxon>
    </lineage>
</organism>
<gene>
    <name evidence="2" type="ORF">LR48_Vigan03g152100</name>
</gene>
<accession>A0A0L9U6S2</accession>
<feature type="region of interest" description="Disordered" evidence="1">
    <location>
        <begin position="1"/>
        <end position="51"/>
    </location>
</feature>
<dbReference type="EMBL" id="CM003373">
    <property type="protein sequence ID" value="KOM38139.1"/>
    <property type="molecule type" value="Genomic_DNA"/>
</dbReference>
<dbReference type="AlphaFoldDB" id="A0A0L9U6S2"/>
<evidence type="ECO:0000256" key="1">
    <source>
        <dbReference type="SAM" id="MobiDB-lite"/>
    </source>
</evidence>
<dbReference type="Gramene" id="KOM38139">
    <property type="protein sequence ID" value="KOM38139"/>
    <property type="gene ID" value="LR48_Vigan03g152100"/>
</dbReference>
<evidence type="ECO:0000313" key="3">
    <source>
        <dbReference type="Proteomes" id="UP000053144"/>
    </source>
</evidence>